<reference evidence="3" key="1">
    <citation type="submission" date="2015-05" db="EMBL/GenBank/DDBJ databases">
        <authorList>
            <person name="Wang D.B."/>
            <person name="Wang M."/>
        </authorList>
    </citation>
    <scope>NUCLEOTIDE SEQUENCE [LARGE SCALE GENOMIC DNA]</scope>
    <source>
        <strain evidence="3">T1-815</strain>
    </source>
</reference>
<keyword evidence="1" id="KW-1133">Transmembrane helix</keyword>
<feature type="transmembrane region" description="Helical" evidence="1">
    <location>
        <begin position="6"/>
        <end position="24"/>
    </location>
</feature>
<accession>A0A0M6WB08</accession>
<dbReference type="EMBL" id="CZAJ01000059">
    <property type="protein sequence ID" value="CUP47013.1"/>
    <property type="molecule type" value="Genomic_DNA"/>
</dbReference>
<feature type="domain" description="VanZ-like" evidence="2">
    <location>
        <begin position="42"/>
        <end position="160"/>
    </location>
</feature>
<dbReference type="AlphaFoldDB" id="A0A0M6WB08"/>
<dbReference type="Proteomes" id="UP000095602">
    <property type="component" value="Unassembled WGS sequence"/>
</dbReference>
<feature type="transmembrane region" description="Helical" evidence="1">
    <location>
        <begin position="83"/>
        <end position="100"/>
    </location>
</feature>
<evidence type="ECO:0000313" key="5">
    <source>
        <dbReference type="Proteomes" id="UP000049472"/>
    </source>
</evidence>
<dbReference type="RefSeq" id="WP_055060979.1">
    <property type="nucleotide sequence ID" value="NZ_CVRQ01000007.1"/>
</dbReference>
<dbReference type="EMBL" id="CVRQ01000007">
    <property type="protein sequence ID" value="CRL32778.1"/>
    <property type="molecule type" value="Genomic_DNA"/>
</dbReference>
<feature type="transmembrane region" description="Helical" evidence="1">
    <location>
        <begin position="107"/>
        <end position="125"/>
    </location>
</feature>
<dbReference type="Proteomes" id="UP000049472">
    <property type="component" value="Unassembled WGS sequence"/>
</dbReference>
<feature type="transmembrane region" description="Helical" evidence="1">
    <location>
        <begin position="145"/>
        <end position="165"/>
    </location>
</feature>
<sequence>MLIDFDGLTIIIGIVIYILICIFIHKKYKKEKIYYVFSTIMFCYFMCIAKLTLFPIVMIGLPANIKESINIIPFHNGINRTDILNLIMTIPLGIGIPFITKINNIKKILLLGLCFGLGIETIQYLETFLTKGFSHRIIDINDVIFNFTGTVIGFFVLYVFSRLFIKMKEENLNAFWKHVYKTCDSVSIK</sequence>
<keyword evidence="1" id="KW-0472">Membrane</keyword>
<evidence type="ECO:0000259" key="2">
    <source>
        <dbReference type="Pfam" id="PF04892"/>
    </source>
</evidence>
<evidence type="ECO:0000256" key="1">
    <source>
        <dbReference type="SAM" id="Phobius"/>
    </source>
</evidence>
<name>A0A0M6WB08_9FIRM</name>
<keyword evidence="1" id="KW-0812">Transmembrane</keyword>
<dbReference type="InterPro" id="IPR006976">
    <property type="entry name" value="VanZ-like"/>
</dbReference>
<dbReference type="PANTHER" id="PTHR36834">
    <property type="entry name" value="MEMBRANE PROTEIN-RELATED"/>
    <property type="match status" value="1"/>
</dbReference>
<dbReference type="InterPro" id="IPR053150">
    <property type="entry name" value="Teicoplanin_resist-assoc"/>
</dbReference>
<organism evidence="3 5">
    <name type="scientific">Agathobacter rectalis</name>
    <dbReference type="NCBI Taxonomy" id="39491"/>
    <lineage>
        <taxon>Bacteria</taxon>
        <taxon>Bacillati</taxon>
        <taxon>Bacillota</taxon>
        <taxon>Clostridia</taxon>
        <taxon>Lachnospirales</taxon>
        <taxon>Lachnospiraceae</taxon>
        <taxon>Agathobacter</taxon>
    </lineage>
</organism>
<evidence type="ECO:0000313" key="6">
    <source>
        <dbReference type="Proteomes" id="UP000095602"/>
    </source>
</evidence>
<evidence type="ECO:0000313" key="3">
    <source>
        <dbReference type="EMBL" id="CRL32778.1"/>
    </source>
</evidence>
<evidence type="ECO:0000313" key="4">
    <source>
        <dbReference type="EMBL" id="CUP47013.1"/>
    </source>
</evidence>
<dbReference type="Pfam" id="PF04892">
    <property type="entry name" value="VanZ"/>
    <property type="match status" value="1"/>
</dbReference>
<protein>
    <submittedName>
        <fullName evidence="4">VanZ like family</fullName>
    </submittedName>
</protein>
<dbReference type="PANTHER" id="PTHR36834:SF1">
    <property type="entry name" value="INTEGRAL MEMBRANE PROTEIN"/>
    <property type="match status" value="1"/>
</dbReference>
<keyword evidence="5" id="KW-1185">Reference proteome</keyword>
<feature type="transmembrane region" description="Helical" evidence="1">
    <location>
        <begin position="36"/>
        <end position="63"/>
    </location>
</feature>
<proteinExistence type="predicted"/>
<reference evidence="5" key="2">
    <citation type="submission" date="2015-05" db="EMBL/GenBank/DDBJ databases">
        <authorList>
            <consortium name="Pathogen Informatics"/>
        </authorList>
    </citation>
    <scope>NUCLEOTIDE SEQUENCE [LARGE SCALE GENOMIC DNA]</scope>
    <source>
        <strain evidence="4 6">2789STDY5834884</strain>
        <strain evidence="5">T1-815</strain>
    </source>
</reference>
<gene>
    <name evidence="4" type="ORF">ERS852497_02946</name>
    <name evidence="3" type="ORF">T1815_04421</name>
</gene>